<evidence type="ECO:0000256" key="7">
    <source>
        <dbReference type="ARBA" id="ARBA00055641"/>
    </source>
</evidence>
<dbReference type="FunFam" id="3.40.50.300:FF:000646">
    <property type="entry name" value="U5 small nuclear ribonucleoprotein component"/>
    <property type="match status" value="1"/>
</dbReference>
<evidence type="ECO:0000256" key="4">
    <source>
        <dbReference type="ARBA" id="ARBA00023134"/>
    </source>
</evidence>
<dbReference type="SUPFAM" id="SSF50447">
    <property type="entry name" value="Translation proteins"/>
    <property type="match status" value="1"/>
</dbReference>
<dbReference type="InterPro" id="IPR020568">
    <property type="entry name" value="Ribosomal_Su5_D2-typ_SF"/>
</dbReference>
<dbReference type="FunFam" id="2.40.30.10:FF:000029">
    <property type="entry name" value="116 kDa U5 small nuclear ribonucleoprotein component"/>
    <property type="match status" value="1"/>
</dbReference>
<proteinExistence type="predicted"/>
<dbReference type="SUPFAM" id="SSF54980">
    <property type="entry name" value="EF-G C-terminal domain-like"/>
    <property type="match status" value="2"/>
</dbReference>
<dbReference type="SUPFAM" id="SSF54211">
    <property type="entry name" value="Ribosomal protein S5 domain 2-like"/>
    <property type="match status" value="1"/>
</dbReference>
<dbReference type="Pfam" id="PF03764">
    <property type="entry name" value="EFG_IV"/>
    <property type="match status" value="1"/>
</dbReference>
<evidence type="ECO:0000256" key="8">
    <source>
        <dbReference type="SAM" id="MobiDB-lite"/>
    </source>
</evidence>
<feature type="domain" description="Tr-type G" evidence="9">
    <location>
        <begin position="146"/>
        <end position="384"/>
    </location>
</feature>
<dbReference type="GO" id="GO:0003924">
    <property type="term" value="F:GTPase activity"/>
    <property type="evidence" value="ECO:0007669"/>
    <property type="project" value="InterPro"/>
</dbReference>
<evidence type="ECO:0000256" key="3">
    <source>
        <dbReference type="ARBA" id="ARBA00022741"/>
    </source>
</evidence>
<dbReference type="InterPro" id="IPR005225">
    <property type="entry name" value="Small_GTP-bd"/>
</dbReference>
<accession>A0A4T0JE61</accession>
<evidence type="ECO:0000256" key="2">
    <source>
        <dbReference type="ARBA" id="ARBA00022664"/>
    </source>
</evidence>
<evidence type="ECO:0000313" key="11">
    <source>
        <dbReference type="Proteomes" id="UP000306954"/>
    </source>
</evidence>
<dbReference type="CDD" id="cd04090">
    <property type="entry name" value="EF2_II_snRNP"/>
    <property type="match status" value="1"/>
</dbReference>
<dbReference type="FunFam" id="3.30.70.870:FF:000002">
    <property type="entry name" value="Translation elongation factor 2"/>
    <property type="match status" value="1"/>
</dbReference>
<dbReference type="Gene3D" id="2.40.30.10">
    <property type="entry name" value="Translation factors"/>
    <property type="match status" value="1"/>
</dbReference>
<dbReference type="CDD" id="cd04098">
    <property type="entry name" value="eEF2_C_snRNP"/>
    <property type="match status" value="1"/>
</dbReference>
<dbReference type="InterPro" id="IPR014721">
    <property type="entry name" value="Ribsml_uS5_D2-typ_fold_subgr"/>
</dbReference>
<dbReference type="GO" id="GO:0071007">
    <property type="term" value="C:U2-type catalytic step 2 spliceosome"/>
    <property type="evidence" value="ECO:0007669"/>
    <property type="project" value="TreeGrafter"/>
</dbReference>
<dbReference type="SMART" id="SM00838">
    <property type="entry name" value="EFG_C"/>
    <property type="match status" value="1"/>
</dbReference>
<organism evidence="10 11">
    <name type="scientific">Wallemia ichthyophaga</name>
    <dbReference type="NCBI Taxonomy" id="245174"/>
    <lineage>
        <taxon>Eukaryota</taxon>
        <taxon>Fungi</taxon>
        <taxon>Dikarya</taxon>
        <taxon>Basidiomycota</taxon>
        <taxon>Wallemiomycotina</taxon>
        <taxon>Wallemiomycetes</taxon>
        <taxon>Wallemiales</taxon>
        <taxon>Wallemiaceae</taxon>
        <taxon>Wallemia</taxon>
    </lineage>
</organism>
<dbReference type="FunFam" id="3.90.1430.10:FF:000001">
    <property type="entry name" value="116 kDa U5 small nuclear ribonucleoprotein component"/>
    <property type="match status" value="1"/>
</dbReference>
<dbReference type="InterPro" id="IPR035655">
    <property type="entry name" value="U5-116kDa_C"/>
</dbReference>
<feature type="compositionally biased region" description="Acidic residues" evidence="8">
    <location>
        <begin position="43"/>
        <end position="53"/>
    </location>
</feature>
<dbReference type="InterPro" id="IPR005517">
    <property type="entry name" value="Transl_elong_EFG/EF2_IV"/>
</dbReference>
<keyword evidence="4" id="KW-0342">GTP-binding</keyword>
<dbReference type="GO" id="GO:0005682">
    <property type="term" value="C:U5 snRNP"/>
    <property type="evidence" value="ECO:0007669"/>
    <property type="project" value="UniProtKB-ARBA"/>
</dbReference>
<dbReference type="PANTHER" id="PTHR42908">
    <property type="entry name" value="TRANSLATION ELONGATION FACTOR-RELATED"/>
    <property type="match status" value="1"/>
</dbReference>
<dbReference type="NCBIfam" id="TIGR00231">
    <property type="entry name" value="small_GTP"/>
    <property type="match status" value="1"/>
</dbReference>
<feature type="compositionally biased region" description="Acidic residues" evidence="8">
    <location>
        <begin position="15"/>
        <end position="26"/>
    </location>
</feature>
<evidence type="ECO:0000259" key="9">
    <source>
        <dbReference type="PROSITE" id="PS51722"/>
    </source>
</evidence>
<dbReference type="Pfam" id="PF00679">
    <property type="entry name" value="EFG_C"/>
    <property type="match status" value="1"/>
</dbReference>
<evidence type="ECO:0000313" key="10">
    <source>
        <dbReference type="EMBL" id="TIB09689.1"/>
    </source>
</evidence>
<dbReference type="FunFam" id="3.30.70.240:FF:000004">
    <property type="entry name" value="116 kDa U5 small nuclear ribonucleoprotein"/>
    <property type="match status" value="1"/>
</dbReference>
<dbReference type="SMART" id="SM00889">
    <property type="entry name" value="EFG_IV"/>
    <property type="match status" value="1"/>
</dbReference>
<keyword evidence="6" id="KW-0539">Nucleus</keyword>
<dbReference type="EMBL" id="SPOF01000039">
    <property type="protein sequence ID" value="TIB09689.1"/>
    <property type="molecule type" value="Genomic_DNA"/>
</dbReference>
<dbReference type="InterPro" id="IPR004161">
    <property type="entry name" value="EFTu-like_2"/>
</dbReference>
<comment type="subcellular location">
    <subcellularLocation>
        <location evidence="1">Nucleus</location>
    </subcellularLocation>
</comment>
<dbReference type="PRINTS" id="PR00315">
    <property type="entry name" value="ELONGATNFCT"/>
</dbReference>
<dbReference type="PANTHER" id="PTHR42908:SF6">
    <property type="entry name" value="116 KDA U5 SMALL NUCLEAR RIBONUCLEOPROTEIN COMPONENT"/>
    <property type="match status" value="1"/>
</dbReference>
<sequence>MDDNLYDEFGNYLGDDLDSDEDDEDQEMVRSQPAQPAHAPLEGYDDDEDDDPEIAAQNDLRISTVAQVDANPQNQVVLHEDKRYYPSAEETYGPDVETRVEEEDTQLISEPIVQPIKERKFQIVEKDLPETRFDRNFMVDLMYYPEMVRNVVVIGHLHHGKTSLLDLLTFQTHKLIWNADAPERYTDLHKLERAREISIKSTPMSFVLESTIGKSILVNAIDTPGHTNFVDEVANATRLADGAIVVVDVVEGVMAGTELSLKHILQQGLKPVLVLNKMERLFLELRLPPSEAYFKVKRTIEEVNSVVSSVIPDESSRLSPELGNVAFASTDMHWSFTLQSFSQMYADTFGSFDVNAFAARLWGNIFFDAEKRKFVKKAPQGSPRSFVHFVLEPLYKLYTQVIGEDVSDLANTLAGLGITLKPSAYKMDARPLLKLCLDQFFGPSTGIVDMLLEHIPSAAEGNATKVYRHFTGPLDTPLAQGMLACDSKAPAVIHVTKLYTTVDAQGFHAFGRVMSGRARVGDSVKVLGEGYSVEDEEDMATATIEDVWVSEARYKVAAQEIPAGSWVLLGGVDDSIVKTSTVVSNAVASPDELHIFRPIAHITESILKVAVEPLNPPELPRLLDGLRRVNKSYPLLTTKVEESGEHIILGTGEIYLDSVLHDLRTLFAEIEIKVSDPVVKFCETVVETSAIKCYADTPNKKNKITIIAEPLEKGIAEDIEKRRVGMWMTNKERGKFFQDKYGWDALASRSIWTFGPEEDGPNVLIDDTLPSEVDKVLLGNVKESIKQGFQWAAREGPLADEPLRGVKFRIMDAQVAEEPIYRGGGQMIPTARRVCYSSFLMATPRLMEPVYYVEMLTTAESVPLVYQLLAKRRGHVTKDEPKAGSPLYVVKALIPVMDANGFETDLRTQSAGTAFALEIFDHWAIVPGDPVDSGIQLRLLEPAPAQHLARDFMLKVRRRKGLGDGQNLMAKYLDDDFVLNIVAAGKSDLLF</sequence>
<feature type="region of interest" description="Disordered" evidence="8">
    <location>
        <begin position="1"/>
        <end position="53"/>
    </location>
</feature>
<dbReference type="InterPro" id="IPR027417">
    <property type="entry name" value="P-loop_NTPase"/>
</dbReference>
<dbReference type="OMA" id="YIFRPIR"/>
<dbReference type="InterPro" id="IPR031950">
    <property type="entry name" value="EFTUD2_N"/>
</dbReference>
<dbReference type="InterPro" id="IPR035647">
    <property type="entry name" value="EFG_III/V"/>
</dbReference>
<dbReference type="GO" id="GO:0005829">
    <property type="term" value="C:cytosol"/>
    <property type="evidence" value="ECO:0007669"/>
    <property type="project" value="TreeGrafter"/>
</dbReference>
<dbReference type="Gene3D" id="3.90.1430.10">
    <property type="entry name" value="Yeast translation eEF2 (G' domain)"/>
    <property type="match status" value="1"/>
</dbReference>
<dbReference type="Proteomes" id="UP000306954">
    <property type="component" value="Unassembled WGS sequence"/>
</dbReference>
<dbReference type="GO" id="GO:0005525">
    <property type="term" value="F:GTP binding"/>
    <property type="evidence" value="ECO:0007669"/>
    <property type="project" value="UniProtKB-KW"/>
</dbReference>
<dbReference type="Pfam" id="PF16004">
    <property type="entry name" value="EFTUD2"/>
    <property type="match status" value="1"/>
</dbReference>
<dbReference type="Gene3D" id="3.30.230.10">
    <property type="match status" value="1"/>
</dbReference>
<comment type="function">
    <text evidence="7">Component of the U5 snRNP complex required for pre-mRNA splicing. Binds GTP.</text>
</comment>
<dbReference type="Pfam" id="PF03144">
    <property type="entry name" value="GTP_EFTU_D2"/>
    <property type="match status" value="1"/>
</dbReference>
<dbReference type="PROSITE" id="PS51722">
    <property type="entry name" value="G_TR_2"/>
    <property type="match status" value="1"/>
</dbReference>
<evidence type="ECO:0000256" key="6">
    <source>
        <dbReference type="ARBA" id="ARBA00023242"/>
    </source>
</evidence>
<dbReference type="GO" id="GO:0000398">
    <property type="term" value="P:mRNA splicing, via spliceosome"/>
    <property type="evidence" value="ECO:0007669"/>
    <property type="project" value="TreeGrafter"/>
</dbReference>
<reference evidence="10 11" key="1">
    <citation type="submission" date="2019-03" db="EMBL/GenBank/DDBJ databases">
        <title>Sequencing 23 genomes of Wallemia ichthyophaga.</title>
        <authorList>
            <person name="Gostincar C."/>
        </authorList>
    </citation>
    <scope>NUCLEOTIDE SEQUENCE [LARGE SCALE GENOMIC DNA]</scope>
    <source>
        <strain evidence="10 11">EXF-8621</strain>
    </source>
</reference>
<evidence type="ECO:0000256" key="1">
    <source>
        <dbReference type="ARBA" id="ARBA00004123"/>
    </source>
</evidence>
<dbReference type="GO" id="GO:0046540">
    <property type="term" value="C:U4/U6 x U5 tri-snRNP complex"/>
    <property type="evidence" value="ECO:0007669"/>
    <property type="project" value="TreeGrafter"/>
</dbReference>
<dbReference type="CDD" id="cd01683">
    <property type="entry name" value="EF2_IV_snRNP"/>
    <property type="match status" value="1"/>
</dbReference>
<dbReference type="InterPro" id="IPR000640">
    <property type="entry name" value="EFG_V-like"/>
</dbReference>
<gene>
    <name evidence="10" type="ORF">E3P90_03176</name>
</gene>
<name>A0A4T0JE61_WALIC</name>
<dbReference type="FunFam" id="3.30.230.10:FF:000009">
    <property type="entry name" value="116 kDa U5 small nuclear ribonucleoprotein component"/>
    <property type="match status" value="1"/>
</dbReference>
<protein>
    <recommendedName>
        <fullName evidence="9">Tr-type G domain-containing protein</fullName>
    </recommendedName>
</protein>
<evidence type="ECO:0000256" key="5">
    <source>
        <dbReference type="ARBA" id="ARBA00023187"/>
    </source>
</evidence>
<keyword evidence="3" id="KW-0547">Nucleotide-binding</keyword>
<dbReference type="Gene3D" id="3.30.70.240">
    <property type="match status" value="1"/>
</dbReference>
<dbReference type="Gene3D" id="3.40.50.300">
    <property type="entry name" value="P-loop containing nucleotide triphosphate hydrolases"/>
    <property type="match status" value="1"/>
</dbReference>
<keyword evidence="2" id="KW-0507">mRNA processing</keyword>
<dbReference type="Pfam" id="PF00009">
    <property type="entry name" value="GTP_EFTU"/>
    <property type="match status" value="1"/>
</dbReference>
<dbReference type="GO" id="GO:0000974">
    <property type="term" value="C:Prp19 complex"/>
    <property type="evidence" value="ECO:0007669"/>
    <property type="project" value="UniProtKB-ARBA"/>
</dbReference>
<dbReference type="Gene3D" id="3.30.70.870">
    <property type="entry name" value="Elongation Factor G (Translational Gtpase), domain 3"/>
    <property type="match status" value="1"/>
</dbReference>
<dbReference type="SUPFAM" id="SSF52540">
    <property type="entry name" value="P-loop containing nucleoside triphosphate hydrolases"/>
    <property type="match status" value="1"/>
</dbReference>
<keyword evidence="5" id="KW-0508">mRNA splicing</keyword>
<dbReference type="InterPro" id="IPR009000">
    <property type="entry name" value="Transl_B-barrel_sf"/>
</dbReference>
<dbReference type="InterPro" id="IPR000795">
    <property type="entry name" value="T_Tr_GTP-bd_dom"/>
</dbReference>
<dbReference type="GO" id="GO:0030623">
    <property type="term" value="F:U5 snRNA binding"/>
    <property type="evidence" value="ECO:0007669"/>
    <property type="project" value="TreeGrafter"/>
</dbReference>
<dbReference type="AlphaFoldDB" id="A0A4T0JE61"/>
<comment type="caution">
    <text evidence="10">The sequence shown here is derived from an EMBL/GenBank/DDBJ whole genome shotgun (WGS) entry which is preliminary data.</text>
</comment>